<reference evidence="1 2" key="1">
    <citation type="submission" date="2018-03" db="EMBL/GenBank/DDBJ databases">
        <title>Genomic Encyclopedia of Archaeal and Bacterial Type Strains, Phase II (KMG-II): from individual species to whole genera.</title>
        <authorList>
            <person name="Goeker M."/>
        </authorList>
    </citation>
    <scope>NUCLEOTIDE SEQUENCE [LARGE SCALE GENOMIC DNA]</scope>
    <source>
        <strain evidence="1 2">DSM 45601</strain>
    </source>
</reference>
<name>A0A2T0PXV7_9ACTN</name>
<keyword evidence="2" id="KW-1185">Reference proteome</keyword>
<dbReference type="InterPro" id="IPR025447">
    <property type="entry name" value="DUF4192"/>
</dbReference>
<dbReference type="EMBL" id="PVZC01000008">
    <property type="protein sequence ID" value="PRX96236.1"/>
    <property type="molecule type" value="Genomic_DNA"/>
</dbReference>
<proteinExistence type="predicted"/>
<sequence length="214" mass="22437">MPFDADSSPVSAQAVVAGLAPWPSRDDLARSLEPVGGEAGAAMGAATDRAEQRLLRLDRGSAGPTALRRGIAAEGLPLVRSALDRHRRGGPPLNPDETAWLGVALCCLRVRDDAWVRTTPGTADADAVLWVHVLRHVTEPYRAAPAALLAFCAWQSGDTVLASVALERALSADPGYSMARLLMAVVMADMPPSGWPAISPADLARDYGESPPAS</sequence>
<gene>
    <name evidence="1" type="ORF">CLV72_108243</name>
</gene>
<comment type="caution">
    <text evidence="1">The sequence shown here is derived from an EMBL/GenBank/DDBJ whole genome shotgun (WGS) entry which is preliminary data.</text>
</comment>
<dbReference type="Proteomes" id="UP000237846">
    <property type="component" value="Unassembled WGS sequence"/>
</dbReference>
<organism evidence="1 2">
    <name type="scientific">Allonocardiopsis opalescens</name>
    <dbReference type="NCBI Taxonomy" id="1144618"/>
    <lineage>
        <taxon>Bacteria</taxon>
        <taxon>Bacillati</taxon>
        <taxon>Actinomycetota</taxon>
        <taxon>Actinomycetes</taxon>
        <taxon>Streptosporangiales</taxon>
        <taxon>Allonocardiopsis</taxon>
    </lineage>
</organism>
<dbReference type="Pfam" id="PF13830">
    <property type="entry name" value="DUF4192"/>
    <property type="match status" value="1"/>
</dbReference>
<dbReference type="AlphaFoldDB" id="A0A2T0PXV7"/>
<accession>A0A2T0PXV7</accession>
<evidence type="ECO:0000313" key="1">
    <source>
        <dbReference type="EMBL" id="PRX96236.1"/>
    </source>
</evidence>
<protein>
    <submittedName>
        <fullName evidence="1">Uncharacterized protein DUF4192</fullName>
    </submittedName>
</protein>
<evidence type="ECO:0000313" key="2">
    <source>
        <dbReference type="Proteomes" id="UP000237846"/>
    </source>
</evidence>